<dbReference type="Gene3D" id="6.10.250.590">
    <property type="match status" value="1"/>
</dbReference>
<organism evidence="7 8">
    <name type="scientific">Hirundo rustica rustica</name>
    <dbReference type="NCBI Taxonomy" id="333673"/>
    <lineage>
        <taxon>Eukaryota</taxon>
        <taxon>Metazoa</taxon>
        <taxon>Chordata</taxon>
        <taxon>Craniata</taxon>
        <taxon>Vertebrata</taxon>
        <taxon>Euteleostomi</taxon>
        <taxon>Archelosauria</taxon>
        <taxon>Archosauria</taxon>
        <taxon>Dinosauria</taxon>
        <taxon>Saurischia</taxon>
        <taxon>Theropoda</taxon>
        <taxon>Coelurosauria</taxon>
        <taxon>Aves</taxon>
        <taxon>Neognathae</taxon>
        <taxon>Neoaves</taxon>
        <taxon>Telluraves</taxon>
        <taxon>Australaves</taxon>
        <taxon>Passeriformes</taxon>
        <taxon>Sylvioidea</taxon>
        <taxon>Hirundinidae</taxon>
        <taxon>Hirundo</taxon>
    </lineage>
</organism>
<keyword evidence="5" id="KW-0472">Membrane</keyword>
<dbReference type="OrthoDB" id="9904258at2759"/>
<feature type="region of interest" description="Disordered" evidence="4">
    <location>
        <begin position="1"/>
        <end position="46"/>
    </location>
</feature>
<reference evidence="7 8" key="1">
    <citation type="submission" date="2018-07" db="EMBL/GenBank/DDBJ databases">
        <title>A high quality draft genome assembly of the barn swallow (H. rustica rustica).</title>
        <authorList>
            <person name="Formenti G."/>
            <person name="Chiara M."/>
            <person name="Poveda L."/>
            <person name="Francoijs K.-J."/>
            <person name="Bonisoli-Alquati A."/>
            <person name="Canova L."/>
            <person name="Gianfranceschi L."/>
            <person name="Horner D.S."/>
            <person name="Saino N."/>
        </authorList>
    </citation>
    <scope>NUCLEOTIDE SEQUENCE [LARGE SCALE GENOMIC DNA]</scope>
    <source>
        <strain evidence="7">Chelidonia</strain>
        <tissue evidence="7">Blood</tissue>
    </source>
</reference>
<dbReference type="AlphaFoldDB" id="A0A3M0IZC1"/>
<dbReference type="Pfam" id="PF00123">
    <property type="entry name" value="Hormone_2"/>
    <property type="match status" value="1"/>
</dbReference>
<dbReference type="PANTHER" id="PTHR11418:SF0">
    <property type="entry name" value="PRO-GLUCAGON"/>
    <property type="match status" value="1"/>
</dbReference>
<dbReference type="GO" id="GO:0010737">
    <property type="term" value="P:protein kinase A signaling"/>
    <property type="evidence" value="ECO:0007669"/>
    <property type="project" value="TreeGrafter"/>
</dbReference>
<comment type="similarity">
    <text evidence="2">Belongs to the glucagon family.</text>
</comment>
<keyword evidence="5" id="KW-0812">Transmembrane</keyword>
<feature type="compositionally biased region" description="Basic and acidic residues" evidence="4">
    <location>
        <begin position="23"/>
        <end position="46"/>
    </location>
</feature>
<dbReference type="InterPro" id="IPR015550">
    <property type="entry name" value="Glucagon"/>
</dbReference>
<dbReference type="Proteomes" id="UP000269221">
    <property type="component" value="Unassembled WGS sequence"/>
</dbReference>
<dbReference type="GO" id="GO:0005179">
    <property type="term" value="F:hormone activity"/>
    <property type="evidence" value="ECO:0007669"/>
    <property type="project" value="InterPro"/>
</dbReference>
<name>A0A3M0IZC1_HIRRU</name>
<feature type="compositionally biased region" description="Basic and acidic residues" evidence="4">
    <location>
        <begin position="1"/>
        <end position="15"/>
    </location>
</feature>
<evidence type="ECO:0000256" key="2">
    <source>
        <dbReference type="ARBA" id="ARBA00008369"/>
    </source>
</evidence>
<keyword evidence="8" id="KW-1185">Reference proteome</keyword>
<keyword evidence="3" id="KW-0964">Secreted</keyword>
<dbReference type="PRINTS" id="PR00275">
    <property type="entry name" value="GLUCAGON"/>
</dbReference>
<protein>
    <recommendedName>
        <fullName evidence="6">Glucagon / GIP / secretin / VIP family domain-containing protein</fullName>
    </recommendedName>
</protein>
<comment type="subcellular location">
    <subcellularLocation>
        <location evidence="1">Secreted</location>
    </subcellularLocation>
</comment>
<evidence type="ECO:0000256" key="3">
    <source>
        <dbReference type="ARBA" id="ARBA00022525"/>
    </source>
</evidence>
<comment type="caution">
    <text evidence="7">The sequence shown here is derived from an EMBL/GenBank/DDBJ whole genome shotgun (WGS) entry which is preliminary data.</text>
</comment>
<keyword evidence="5" id="KW-1133">Transmembrane helix</keyword>
<dbReference type="STRING" id="333673.A0A3M0IZC1"/>
<evidence type="ECO:0000313" key="8">
    <source>
        <dbReference type="Proteomes" id="UP000269221"/>
    </source>
</evidence>
<dbReference type="InterPro" id="IPR000532">
    <property type="entry name" value="Glucagon_GIP_secretin_VIP"/>
</dbReference>
<evidence type="ECO:0000256" key="1">
    <source>
        <dbReference type="ARBA" id="ARBA00004613"/>
    </source>
</evidence>
<dbReference type="GO" id="GO:0035774">
    <property type="term" value="P:positive regulation of insulin secretion involved in cellular response to glucose stimulus"/>
    <property type="evidence" value="ECO:0007669"/>
    <property type="project" value="TreeGrafter"/>
</dbReference>
<feature type="domain" description="Glucagon / GIP / secretin / VIP family" evidence="6">
    <location>
        <begin position="107"/>
        <end position="129"/>
    </location>
</feature>
<gene>
    <name evidence="7" type="ORF">DUI87_29475</name>
</gene>
<dbReference type="PANTHER" id="PTHR11418">
    <property type="entry name" value="GLUCAGON"/>
    <property type="match status" value="1"/>
</dbReference>
<dbReference type="GO" id="GO:0007188">
    <property type="term" value="P:adenylate cyclase-modulating G protein-coupled receptor signaling pathway"/>
    <property type="evidence" value="ECO:0007669"/>
    <property type="project" value="TreeGrafter"/>
</dbReference>
<accession>A0A3M0IZC1</accession>
<dbReference type="GO" id="GO:0005615">
    <property type="term" value="C:extracellular space"/>
    <property type="evidence" value="ECO:0007669"/>
    <property type="project" value="TreeGrafter"/>
</dbReference>
<dbReference type="PROSITE" id="PS00260">
    <property type="entry name" value="GLUCAGON"/>
    <property type="match status" value="1"/>
</dbReference>
<evidence type="ECO:0000256" key="4">
    <source>
        <dbReference type="SAM" id="MobiDB-lite"/>
    </source>
</evidence>
<feature type="transmembrane region" description="Helical" evidence="5">
    <location>
        <begin position="59"/>
        <end position="78"/>
    </location>
</feature>
<dbReference type="EMBL" id="QRBI01000198">
    <property type="protein sequence ID" value="RMB94114.1"/>
    <property type="molecule type" value="Genomic_DNA"/>
</dbReference>
<dbReference type="GO" id="GO:0031769">
    <property type="term" value="F:glucagon receptor binding"/>
    <property type="evidence" value="ECO:0007669"/>
    <property type="project" value="TreeGrafter"/>
</dbReference>
<dbReference type="SMART" id="SM00070">
    <property type="entry name" value="GLUCA"/>
    <property type="match status" value="1"/>
</dbReference>
<dbReference type="GO" id="GO:0043066">
    <property type="term" value="P:negative regulation of apoptotic process"/>
    <property type="evidence" value="ECO:0007669"/>
    <property type="project" value="TreeGrafter"/>
</dbReference>
<proteinExistence type="inferred from homology"/>
<evidence type="ECO:0000256" key="5">
    <source>
        <dbReference type="SAM" id="Phobius"/>
    </source>
</evidence>
<evidence type="ECO:0000313" key="7">
    <source>
        <dbReference type="EMBL" id="RMB94114.1"/>
    </source>
</evidence>
<evidence type="ECO:0000259" key="6">
    <source>
        <dbReference type="PROSITE" id="PS00260"/>
    </source>
</evidence>
<sequence>MIHSDPSKEKQDTRDPPVSSGHPPDELKSTRKEKSSARTGSKEENREQLFAQGAQMVRWLYLSGLVFAVLIPAGWQVAPKDLEDLSSRWKLFGPQNSRSSLSHVRRHSEGTFTSDFTRYLDRMKAKDFVHWLINTKRCRERGEVFLSHLGCQLFLPIPETPVVRGSFSGA</sequence>